<evidence type="ECO:0000256" key="1">
    <source>
        <dbReference type="ARBA" id="ARBA00022676"/>
    </source>
</evidence>
<keyword evidence="2 3" id="KW-0808">Transferase</keyword>
<dbReference type="GO" id="GO:0016757">
    <property type="term" value="F:glycosyltransferase activity"/>
    <property type="evidence" value="ECO:0007669"/>
    <property type="project" value="UniProtKB-KW"/>
</dbReference>
<keyword evidence="1 3" id="KW-0328">Glycosyltransferase</keyword>
<dbReference type="PANTHER" id="PTHR12526">
    <property type="entry name" value="GLYCOSYLTRANSFERASE"/>
    <property type="match status" value="1"/>
</dbReference>
<organism evidence="3 4">
    <name type="scientific">Aquincola agrisoli</name>
    <dbReference type="NCBI Taxonomy" id="3119538"/>
    <lineage>
        <taxon>Bacteria</taxon>
        <taxon>Pseudomonadati</taxon>
        <taxon>Pseudomonadota</taxon>
        <taxon>Betaproteobacteria</taxon>
        <taxon>Burkholderiales</taxon>
        <taxon>Sphaerotilaceae</taxon>
        <taxon>Aquincola</taxon>
    </lineage>
</organism>
<dbReference type="AlphaFoldDB" id="A0AAW9QNW4"/>
<gene>
    <name evidence="3" type="ORF">V4F39_22415</name>
</gene>
<evidence type="ECO:0000313" key="3">
    <source>
        <dbReference type="EMBL" id="MEF7616685.1"/>
    </source>
</evidence>
<dbReference type="SUPFAM" id="SSF53756">
    <property type="entry name" value="UDP-Glycosyltransferase/glycogen phosphorylase"/>
    <property type="match status" value="1"/>
</dbReference>
<evidence type="ECO:0000256" key="2">
    <source>
        <dbReference type="ARBA" id="ARBA00022679"/>
    </source>
</evidence>
<dbReference type="RefSeq" id="WP_332292240.1">
    <property type="nucleotide sequence ID" value="NZ_JAZIBG010000048.1"/>
</dbReference>
<dbReference type="Proteomes" id="UP001336250">
    <property type="component" value="Unassembled WGS sequence"/>
</dbReference>
<dbReference type="Pfam" id="PF13692">
    <property type="entry name" value="Glyco_trans_1_4"/>
    <property type="match status" value="1"/>
</dbReference>
<sequence>MDAAVRVLYSFPHKIGADRICTTAWYQVWGLAEAGAQVQLHPGAVVRPLPDTVGVQPTLARGGWRLPYRMIGSMRAFWLHDRVVAARLEREHARIDLLHAWPLGALRTLQVAARYGVPTLLERPNARTRFAYEVVRQECERVGVPLPPNHEHAHNEHVLQREEAEYALATRLLCPSEFVARSFLDDGVPPQRLARHRYGYDEQVFQPAPGPRPQREGLVMLFAGGCAPRKGLHHALAAWLASPASQHGRFRIAGAFVPGYAERLSRWLAHPSVEVLGHRTDMPALMRDADVLVLPSVEEGSALVTYEARGSGCVLLVSDAAGAVCRHEHDALVHAAGDVEALSRHITALHEDRALLERLRAASLAGTPDITWRAAGVRLLEVYRETIAAAQAARA</sequence>
<keyword evidence="4" id="KW-1185">Reference proteome</keyword>
<reference evidence="3 4" key="1">
    <citation type="submission" date="2024-02" db="EMBL/GenBank/DDBJ databases">
        <title>Genome sequence of Aquincola sp. MAHUQ-54.</title>
        <authorList>
            <person name="Huq M.A."/>
        </authorList>
    </citation>
    <scope>NUCLEOTIDE SEQUENCE [LARGE SCALE GENOMIC DNA]</scope>
    <source>
        <strain evidence="3 4">MAHUQ-54</strain>
    </source>
</reference>
<proteinExistence type="predicted"/>
<name>A0AAW9QNW4_9BURK</name>
<protein>
    <submittedName>
        <fullName evidence="3">Glycosyltransferase family 4 protein</fullName>
        <ecNumber evidence="3">2.4.-.-</ecNumber>
    </submittedName>
</protein>
<evidence type="ECO:0000313" key="4">
    <source>
        <dbReference type="Proteomes" id="UP001336250"/>
    </source>
</evidence>
<dbReference type="PANTHER" id="PTHR12526:SF510">
    <property type="entry name" value="D-INOSITOL 3-PHOSPHATE GLYCOSYLTRANSFERASE"/>
    <property type="match status" value="1"/>
</dbReference>
<comment type="caution">
    <text evidence="3">The sequence shown here is derived from an EMBL/GenBank/DDBJ whole genome shotgun (WGS) entry which is preliminary data.</text>
</comment>
<accession>A0AAW9QNW4</accession>
<dbReference type="EMBL" id="JAZIBG010000048">
    <property type="protein sequence ID" value="MEF7616685.1"/>
    <property type="molecule type" value="Genomic_DNA"/>
</dbReference>
<dbReference type="CDD" id="cd03801">
    <property type="entry name" value="GT4_PimA-like"/>
    <property type="match status" value="1"/>
</dbReference>
<dbReference type="EC" id="2.4.-.-" evidence="3"/>
<dbReference type="Gene3D" id="3.40.50.2000">
    <property type="entry name" value="Glycogen Phosphorylase B"/>
    <property type="match status" value="2"/>
</dbReference>